<proteinExistence type="predicted"/>
<name>C3ZPX3_BRAFL</name>
<evidence type="ECO:0000256" key="1">
    <source>
        <dbReference type="PROSITE-ProRule" id="PRU00339"/>
    </source>
</evidence>
<dbReference type="eggNOG" id="KOG0548">
    <property type="taxonomic scope" value="Eukaryota"/>
</dbReference>
<feature type="repeat" description="TPR" evidence="1">
    <location>
        <begin position="929"/>
        <end position="962"/>
    </location>
</feature>
<feature type="repeat" description="TPR" evidence="1">
    <location>
        <begin position="973"/>
        <end position="1006"/>
    </location>
</feature>
<dbReference type="SMART" id="SM00028">
    <property type="entry name" value="TPR"/>
    <property type="match status" value="16"/>
</dbReference>
<feature type="repeat" description="TPR" evidence="1">
    <location>
        <begin position="1061"/>
        <end position="1094"/>
    </location>
</feature>
<dbReference type="Pfam" id="PF13424">
    <property type="entry name" value="TPR_12"/>
    <property type="match status" value="6"/>
</dbReference>
<feature type="repeat" description="TPR" evidence="1">
    <location>
        <begin position="1413"/>
        <end position="1446"/>
    </location>
</feature>
<feature type="repeat" description="TPR" evidence="1">
    <location>
        <begin position="1149"/>
        <end position="1182"/>
    </location>
</feature>
<dbReference type="Gene3D" id="1.25.40.10">
    <property type="entry name" value="Tetratricopeptide repeat domain"/>
    <property type="match status" value="5"/>
</dbReference>
<dbReference type="InterPro" id="IPR011990">
    <property type="entry name" value="TPR-like_helical_dom_sf"/>
</dbReference>
<accession>C3ZPX3</accession>
<dbReference type="SUPFAM" id="SSF48452">
    <property type="entry name" value="TPR-like"/>
    <property type="match status" value="2"/>
</dbReference>
<feature type="compositionally biased region" description="Basic residues" evidence="2">
    <location>
        <begin position="235"/>
        <end position="249"/>
    </location>
</feature>
<evidence type="ECO:0000313" key="3">
    <source>
        <dbReference type="EMBL" id="EEN45352.1"/>
    </source>
</evidence>
<feature type="repeat" description="TPR" evidence="1">
    <location>
        <begin position="1193"/>
        <end position="1226"/>
    </location>
</feature>
<protein>
    <submittedName>
        <fullName evidence="3">Uncharacterized protein</fullName>
    </submittedName>
</protein>
<dbReference type="PROSITE" id="PS50005">
    <property type="entry name" value="TPR"/>
    <property type="match status" value="8"/>
</dbReference>
<evidence type="ECO:0000256" key="2">
    <source>
        <dbReference type="SAM" id="MobiDB-lite"/>
    </source>
</evidence>
<dbReference type="InterPro" id="IPR019734">
    <property type="entry name" value="TPR_rpt"/>
</dbReference>
<keyword evidence="1" id="KW-0802">TPR repeat</keyword>
<feature type="repeat" description="TPR" evidence="1">
    <location>
        <begin position="1105"/>
        <end position="1138"/>
    </location>
</feature>
<dbReference type="PANTHER" id="PTHR19959:SF119">
    <property type="entry name" value="FUNGAL LIPASE-LIKE DOMAIN-CONTAINING PROTEIN"/>
    <property type="match status" value="1"/>
</dbReference>
<dbReference type="InParanoid" id="C3ZPX3"/>
<reference evidence="3" key="1">
    <citation type="journal article" date="2008" name="Nature">
        <title>The amphioxus genome and the evolution of the chordate karyotype.</title>
        <authorList>
            <consortium name="US DOE Joint Genome Institute (JGI-PGF)"/>
            <person name="Putnam N.H."/>
            <person name="Butts T."/>
            <person name="Ferrier D.E.K."/>
            <person name="Furlong R.F."/>
            <person name="Hellsten U."/>
            <person name="Kawashima T."/>
            <person name="Robinson-Rechavi M."/>
            <person name="Shoguchi E."/>
            <person name="Terry A."/>
            <person name="Yu J.-K."/>
            <person name="Benito-Gutierrez E.L."/>
            <person name="Dubchak I."/>
            <person name="Garcia-Fernandez J."/>
            <person name="Gibson-Brown J.J."/>
            <person name="Grigoriev I.V."/>
            <person name="Horton A.C."/>
            <person name="de Jong P.J."/>
            <person name="Jurka J."/>
            <person name="Kapitonov V.V."/>
            <person name="Kohara Y."/>
            <person name="Kuroki Y."/>
            <person name="Lindquist E."/>
            <person name="Lucas S."/>
            <person name="Osoegawa K."/>
            <person name="Pennacchio L.A."/>
            <person name="Salamov A.A."/>
            <person name="Satou Y."/>
            <person name="Sauka-Spengler T."/>
            <person name="Schmutz J."/>
            <person name="Shin-I T."/>
            <person name="Toyoda A."/>
            <person name="Bronner-Fraser M."/>
            <person name="Fujiyama A."/>
            <person name="Holland L.Z."/>
            <person name="Holland P.W.H."/>
            <person name="Satoh N."/>
            <person name="Rokhsar D.S."/>
        </authorList>
    </citation>
    <scope>NUCLEOTIDE SEQUENCE [LARGE SCALE GENOMIC DNA]</scope>
    <source>
        <strain evidence="3">S238N-H82</strain>
        <tissue evidence="3">Testes</tissue>
    </source>
</reference>
<sequence>MGKAKTKLTAVAEKFRKLDKRFRDGSDLDIVASGYAKSLIHAISHKDKILKCEALKSLGDVYLQKAKTNDDKAENFNKACALYKELLRYYRSKDERETIKHRIKYAEKCTRLSHVQEYAKSGDANLANNTLAVAMTLYEVGKKSMMKGQNVKTLIEVYTKSFVQAVVGRNIHLKMESLKSLGDLYLEKGRVVRNEAAFTKAAGLYRAALDRCEDSDGRETLKHRIKYAEKVKEKAMKKRRPKTAQHGNRKAGDDITTHQTAFGAINQNNSKGTYKNHLQEGCRALQTGDLDTAEQHFAAALKSVHVKDSNEAQHRKEAEPLYKLSDVYLTRGMRSKDGAEFTKAAALCNAALVRARAEDTEGIKQTIQEINKSFVKHVLSQEQVVDTGDAEKHELMSKKHRDRVKAEMKRIERKSDPYSLDDDDPKLRKVEKRRAEEIKALCETIVNQRRTFIADLVDECIEVMGPLPCKYAMIGLGSQATGLVTPYSDLEFAILIEEETEDNVRYFRNLTHYLHLKVINLGETILPAMAIKSLNDFQSNDPLDNWFYDSVTPRGFSFDGAMPHACKTPLGRGKQAGLIHTPRNMAKLLEDDLLLYLKKGYHLASILGNVCLITGEQDLVDIYTTLLSRQRQDNDGLISLLVANITLDENEAMFKVKPLNSKLLDVKKQIYRFASLAVSCWALLRNIHPTTIWETIEKMHKNGVISSENAHHLMVLVSISAELRLRTYMNNRGQVENMSALSSTSAGADIGEQLKGVFHISNTKQLMRYYNTERPFKVFISQLADNLSFGEPLTLFSNSPKLQAEVYLSLCDFQSAQKCLNEVLEKLQLEHGKGTRHPNIAMALSNLGNAWIGAGEHRKALGYIEQSLKMMQNIYGKDTARSDIAVSLGNLGDVWMGLGDHRQAIRFHEQSLQMMRSIYGENTVRPDIAQALRSLGDAWYKLADHRKAVGYFEQSLQMQKNIYGENAVHPDISMSLSSLGHPLMSLGEYRKAVSYYEKSLQMDQVIYGGDTAHPVIASSSNNLALAWWKLGNHGKAINYHEQSLKIQQIIYGEDAVHPGIAETLLNMGLILNDVGDYKRADSYFEQSLRMQRVVYGERNAHPGIAASLCNLGSIQRKLGDHRKAITYFEQALQMQKRTYGENTPHPEVSASLTNLGQSWSDLGDYRKSIGYYEQSLQIDQRVYGKSTAHPDIATSLSKLGNAWADLGDLEKSVDYLEQSLQMRRKIYGESTAHPDIACTFNNLGLTWHELGNHRKAIIYHEQSLQMRRSIYGECNAHPDIAASLNNLGSSWISLGDHEKALGFHEQSLKMNRSLFGENNAHPSIAKSLSNLGYALMGLGNPGKALGLYEQSLAMERSVYGENTAHPEIAGSLQNVGTAWGALGNYNNAVMYFERSLQMYWSIYGKRTAHQHIADSLQNLGVAWRNLGDYVKADSYFERSLRMKRSIHS</sequence>
<dbReference type="PANTHER" id="PTHR19959">
    <property type="entry name" value="KINESIN LIGHT CHAIN"/>
    <property type="match status" value="1"/>
</dbReference>
<dbReference type="Pfam" id="PF13374">
    <property type="entry name" value="TPR_10"/>
    <property type="match status" value="2"/>
</dbReference>
<dbReference type="Pfam" id="PF13181">
    <property type="entry name" value="TPR_8"/>
    <property type="match status" value="1"/>
</dbReference>
<dbReference type="EMBL" id="GG666659">
    <property type="protein sequence ID" value="EEN45352.1"/>
    <property type="molecule type" value="Genomic_DNA"/>
</dbReference>
<organism>
    <name type="scientific">Branchiostoma floridae</name>
    <name type="common">Florida lancelet</name>
    <name type="synonym">Amphioxus</name>
    <dbReference type="NCBI Taxonomy" id="7739"/>
    <lineage>
        <taxon>Eukaryota</taxon>
        <taxon>Metazoa</taxon>
        <taxon>Chordata</taxon>
        <taxon>Cephalochordata</taxon>
        <taxon>Leptocardii</taxon>
        <taxon>Amphioxiformes</taxon>
        <taxon>Branchiostomatidae</taxon>
        <taxon>Branchiostoma</taxon>
    </lineage>
</organism>
<feature type="repeat" description="TPR" evidence="1">
    <location>
        <begin position="1281"/>
        <end position="1314"/>
    </location>
</feature>
<feature type="region of interest" description="Disordered" evidence="2">
    <location>
        <begin position="231"/>
        <end position="254"/>
    </location>
</feature>
<gene>
    <name evidence="3" type="ORF">BRAFLDRAFT_77793</name>
</gene>